<gene>
    <name evidence="1" type="ORF">JJW18_10940</name>
    <name evidence="2" type="ORF">JJW19_00190</name>
</gene>
<dbReference type="EMBL" id="JAFFTA010000017">
    <property type="protein sequence ID" value="MBM9913991.1"/>
    <property type="molecule type" value="Genomic_DNA"/>
</dbReference>
<dbReference type="EMBL" id="JAFFTB010000001">
    <property type="protein sequence ID" value="MBM9936549.1"/>
    <property type="molecule type" value="Genomic_DNA"/>
</dbReference>
<organism evidence="1 4">
    <name type="scientific">Stenotrophomonas lactitubi</name>
    <dbReference type="NCBI Taxonomy" id="2045214"/>
    <lineage>
        <taxon>Bacteria</taxon>
        <taxon>Pseudomonadati</taxon>
        <taxon>Pseudomonadota</taxon>
        <taxon>Gammaproteobacteria</taxon>
        <taxon>Lysobacterales</taxon>
        <taxon>Lysobacteraceae</taxon>
        <taxon>Stenotrophomonas</taxon>
    </lineage>
</organism>
<dbReference type="Proteomes" id="UP000749453">
    <property type="component" value="Unassembled WGS sequence"/>
</dbReference>
<evidence type="ECO:0000313" key="4">
    <source>
        <dbReference type="Proteomes" id="UP000784064"/>
    </source>
</evidence>
<accession>A0AAW4GG85</accession>
<comment type="caution">
    <text evidence="1">The sequence shown here is derived from an EMBL/GenBank/DDBJ whole genome shotgun (WGS) entry which is preliminary data.</text>
</comment>
<name>A0AAW4GG85_9GAMM</name>
<reference evidence="1" key="2">
    <citation type="submission" date="2021-01" db="EMBL/GenBank/DDBJ databases">
        <authorList>
            <person name="Yu Y."/>
        </authorList>
    </citation>
    <scope>NUCLEOTIDE SEQUENCE</scope>
    <source>
        <strain evidence="1">As-5</strain>
        <strain evidence="2">As-6</strain>
    </source>
</reference>
<protein>
    <submittedName>
        <fullName evidence="1">ArsR family transcriptional regulator</fullName>
    </submittedName>
</protein>
<dbReference type="Proteomes" id="UP000784064">
    <property type="component" value="Unassembled WGS sequence"/>
</dbReference>
<proteinExistence type="predicted"/>
<dbReference type="RefSeq" id="WP_205404940.1">
    <property type="nucleotide sequence ID" value="NZ_JAFFTA010000017.1"/>
</dbReference>
<keyword evidence="3" id="KW-1185">Reference proteome</keyword>
<evidence type="ECO:0000313" key="3">
    <source>
        <dbReference type="Proteomes" id="UP000749453"/>
    </source>
</evidence>
<dbReference type="AlphaFoldDB" id="A0AAW4GG85"/>
<sequence>MTHKTFAERMREDRRLVLLRLLAEQNGYRANSSTLHAGLHHMAVAGSRDDVLTDLTWLGEQGLLRVSEAVPGVLVAELTQRGQDVATGMTFVPGVRRPSAR</sequence>
<evidence type="ECO:0000313" key="1">
    <source>
        <dbReference type="EMBL" id="MBM9913991.1"/>
    </source>
</evidence>
<evidence type="ECO:0000313" key="2">
    <source>
        <dbReference type="EMBL" id="MBM9936549.1"/>
    </source>
</evidence>
<reference evidence="3" key="1">
    <citation type="submission" date="2021-01" db="EMBL/GenBank/DDBJ databases">
        <title>Stenotrophomonas maltophilia.</title>
        <authorList>
            <person name="Yu Y."/>
        </authorList>
    </citation>
    <scope>NUCLEOTIDE SEQUENCE [LARGE SCALE GENOMIC DNA]</scope>
    <source>
        <strain evidence="3">As-6</strain>
    </source>
</reference>